<feature type="chain" id="PRO_5038713052" evidence="2">
    <location>
        <begin position="20"/>
        <end position="499"/>
    </location>
</feature>
<evidence type="ECO:0000313" key="4">
    <source>
        <dbReference type="Proteomes" id="UP000824260"/>
    </source>
</evidence>
<feature type="signal peptide" evidence="2">
    <location>
        <begin position="1"/>
        <end position="19"/>
    </location>
</feature>
<dbReference type="EMBL" id="DVFZ01000106">
    <property type="protein sequence ID" value="HIQ83712.1"/>
    <property type="molecule type" value="Genomic_DNA"/>
</dbReference>
<feature type="region of interest" description="Disordered" evidence="1">
    <location>
        <begin position="452"/>
        <end position="486"/>
    </location>
</feature>
<comment type="caution">
    <text evidence="3">The sequence shown here is derived from an EMBL/GenBank/DDBJ whole genome shotgun (WGS) entry which is preliminary data.</text>
</comment>
<dbReference type="InterPro" id="IPR032774">
    <property type="entry name" value="WG_beta_rep"/>
</dbReference>
<dbReference type="AlphaFoldDB" id="A0A9D0ZND0"/>
<evidence type="ECO:0000256" key="1">
    <source>
        <dbReference type="SAM" id="MobiDB-lite"/>
    </source>
</evidence>
<dbReference type="PANTHER" id="PTHR37841">
    <property type="entry name" value="GLR2918 PROTEIN"/>
    <property type="match status" value="1"/>
</dbReference>
<name>A0A9D0ZND0_9FIRM</name>
<proteinExistence type="predicted"/>
<reference evidence="3" key="1">
    <citation type="submission" date="2020-10" db="EMBL/GenBank/DDBJ databases">
        <authorList>
            <person name="Gilroy R."/>
        </authorList>
    </citation>
    <scope>NUCLEOTIDE SEQUENCE</scope>
    <source>
        <strain evidence="3">ChiSjej6B24-2974</strain>
    </source>
</reference>
<accession>A0A9D0ZND0</accession>
<organism evidence="3 4">
    <name type="scientific">Candidatus Pullichristensenella stercorigallinarum</name>
    <dbReference type="NCBI Taxonomy" id="2840909"/>
    <lineage>
        <taxon>Bacteria</taxon>
        <taxon>Bacillati</taxon>
        <taxon>Bacillota</taxon>
        <taxon>Clostridia</taxon>
        <taxon>Candidatus Pullichristensenella</taxon>
    </lineage>
</organism>
<sequence length="499" mass="53377">MKKLCLLLLALVLCLPAFAEESAEIALVPAGTFSDYADFEDDCARVIDTNGQYLEGVFDIQGNELIPCAYGSLEEYGECSYYTVQNENGVNKAGALNAAGELVIPMEYGDIDFLSERWALGVKLEETDSDDYDYEAFLGDEHYIVTAYDVYDLAAGSMVGSLTRQQLNNANAYGDYLYIEDRSGTISIYDETLAVVGATDSFYDCYASSDEGVISLSTGEVVVPGYSYYDDIGNGLLTVRNDSYDIGAVDLAGNIVIPFGEYDQIYEYDANGYARVVKGDLYGMVDSQGNLVVPCEYDGFEMLNYGGDYVYGLNGYAYVEKAGKYGYVSLATGEVTCPVNYAQHTVIGLSMIVPDITGELYIIAADGTATPTTYAEFAPYPGGDGMLLKAGNAEGMWGLVDWHGNVLLDFAYSYNSAMRIAPDGSAVLAETEDGMAGYTVTRPGLAAMETATPETAEAAAPETAQAPEAEEAPAAETDSSSDSGADTLDAIQDLIGLLG</sequence>
<gene>
    <name evidence="3" type="ORF">IAA52_11490</name>
</gene>
<reference evidence="3" key="2">
    <citation type="journal article" date="2021" name="PeerJ">
        <title>Extensive microbial diversity within the chicken gut microbiome revealed by metagenomics and culture.</title>
        <authorList>
            <person name="Gilroy R."/>
            <person name="Ravi A."/>
            <person name="Getino M."/>
            <person name="Pursley I."/>
            <person name="Horton D.L."/>
            <person name="Alikhan N.F."/>
            <person name="Baker D."/>
            <person name="Gharbi K."/>
            <person name="Hall N."/>
            <person name="Watson M."/>
            <person name="Adriaenssens E.M."/>
            <person name="Foster-Nyarko E."/>
            <person name="Jarju S."/>
            <person name="Secka A."/>
            <person name="Antonio M."/>
            <person name="Oren A."/>
            <person name="Chaudhuri R.R."/>
            <person name="La Ragione R."/>
            <person name="Hildebrand F."/>
            <person name="Pallen M.J."/>
        </authorList>
    </citation>
    <scope>NUCLEOTIDE SEQUENCE</scope>
    <source>
        <strain evidence="3">ChiSjej6B24-2974</strain>
    </source>
</reference>
<feature type="compositionally biased region" description="Low complexity" evidence="1">
    <location>
        <begin position="452"/>
        <end position="467"/>
    </location>
</feature>
<dbReference type="PANTHER" id="PTHR37841:SF1">
    <property type="entry name" value="DUF3298 DOMAIN-CONTAINING PROTEIN"/>
    <property type="match status" value="1"/>
</dbReference>
<dbReference type="Pfam" id="PF14903">
    <property type="entry name" value="WG_beta_rep"/>
    <property type="match status" value="1"/>
</dbReference>
<evidence type="ECO:0000313" key="3">
    <source>
        <dbReference type="EMBL" id="HIQ83712.1"/>
    </source>
</evidence>
<evidence type="ECO:0000256" key="2">
    <source>
        <dbReference type="SAM" id="SignalP"/>
    </source>
</evidence>
<keyword evidence="2" id="KW-0732">Signal</keyword>
<dbReference type="Proteomes" id="UP000824260">
    <property type="component" value="Unassembled WGS sequence"/>
</dbReference>
<protein>
    <submittedName>
        <fullName evidence="3">WG repeat-containing protein</fullName>
    </submittedName>
</protein>